<dbReference type="RefSeq" id="WP_149111567.1">
    <property type="nucleotide sequence ID" value="NZ_CP042425.1"/>
</dbReference>
<feature type="region of interest" description="Disordered" evidence="1">
    <location>
        <begin position="177"/>
        <end position="199"/>
    </location>
</feature>
<sequence length="867" mass="91722">MAKFNLQQFLLAKGEKIGLGLAAGGLGLLGIWGVSNLISAKSPAQVSDSFKKYKSQIENKIAQQDASSVTPIPVWADPKALDSKPIAGNDFPVEFYAFEPVDRPSRARDNPKVLGIKEAQLDLVRLNMKAYDISGQPGDYLIGVMNGVSIQGDNFSAKDMKAMLGKLDPKRRVNKARLPQNPQFGPNGMPIGPGGPGGAMGGPGGGMGGPGGAMGGPGGGMGGPGGINLGGAGGGGMGMGGPGGGIGMGDTGGPGGYNSGAQYDSTRTRYEKTVTRIPIDQFDPAKHQPAFVIYPRRTIVMHAVFPLKEQLEVVRRALRLKTIDEAARETSGNFNPAAMNSGSAPGGGIPGQATMPPPGAPATSETGPGGGMTATTGGGVKVPEGPTFAGFEVERKIIAPNGTEYPWTPYDHVGWYLSQINNRKVADQPDEGFLPYFLRYDQEMAMPLPAVAEGQHTYPPITLPSIVQTVQKMKDQGKQVITPSELQQRFNGKGNNPFTPSFLPPTGAAGGPAGSEGGFFGGQNSGSMSIGLGGRGMPPMGSGGMMPPGAMMPPGGMRPGPGGYPNSPGGMMMPEIKAPVELEHMLIRFMDVDIRPGHTYEYKIRVKMKNPNYGVKNVSRPSDSEVPVLFGPWVTLANPDTTPMRVTVPYDVNTYLVDPVEYAKNLRDKQREPKVQDLLDNQNGKLPVIEVQQWLEQVSIEDKAEPIGAWVVGDVPVARGEFIGKKQLTTMPLWSSQKVRYILQELPKYKVPGVSKDHQPKGVLVDFTTSNICVDYDGGKQTRPFEGRSLEDEGAVEMLILNADGSLTVRNSGVDTAVPERIERVKNWDEWIERVKADTAAAGELGVQPMGGGFGPAGGGSGPGVKP</sequence>
<dbReference type="EMBL" id="CP042425">
    <property type="protein sequence ID" value="QEL16897.1"/>
    <property type="molecule type" value="Genomic_DNA"/>
</dbReference>
<gene>
    <name evidence="2" type="ORF">PX52LOC_03872</name>
</gene>
<feature type="compositionally biased region" description="Gly residues" evidence="1">
    <location>
        <begin position="849"/>
        <end position="867"/>
    </location>
</feature>
<reference evidence="3" key="1">
    <citation type="submission" date="2019-08" db="EMBL/GenBank/DDBJ databases">
        <title>Limnoglobus roseus gen. nov., sp. nov., a novel freshwater planctomycete with a giant genome from the family Gemmataceae.</title>
        <authorList>
            <person name="Kulichevskaya I.S."/>
            <person name="Naumoff D.G."/>
            <person name="Miroshnikov K."/>
            <person name="Ivanova A."/>
            <person name="Philippov D.A."/>
            <person name="Hakobyan A."/>
            <person name="Rijpstra I.C."/>
            <person name="Sinninghe Damste J.S."/>
            <person name="Liesack W."/>
            <person name="Dedysh S.N."/>
        </authorList>
    </citation>
    <scope>NUCLEOTIDE SEQUENCE [LARGE SCALE GENOMIC DNA]</scope>
    <source>
        <strain evidence="3">PX52</strain>
    </source>
</reference>
<feature type="region of interest" description="Disordered" evidence="1">
    <location>
        <begin position="846"/>
        <end position="867"/>
    </location>
</feature>
<feature type="compositionally biased region" description="Gly residues" evidence="1">
    <location>
        <begin position="367"/>
        <end position="380"/>
    </location>
</feature>
<feature type="compositionally biased region" description="Polar residues" evidence="1">
    <location>
        <begin position="332"/>
        <end position="343"/>
    </location>
</feature>
<feature type="region of interest" description="Disordered" evidence="1">
    <location>
        <begin position="504"/>
        <end position="565"/>
    </location>
</feature>
<name>A0A5C1AFC3_9BACT</name>
<keyword evidence="3" id="KW-1185">Reference proteome</keyword>
<dbReference type="OrthoDB" id="258914at2"/>
<accession>A0A5C1AFC3</accession>
<organism evidence="2 3">
    <name type="scientific">Limnoglobus roseus</name>
    <dbReference type="NCBI Taxonomy" id="2598579"/>
    <lineage>
        <taxon>Bacteria</taxon>
        <taxon>Pseudomonadati</taxon>
        <taxon>Planctomycetota</taxon>
        <taxon>Planctomycetia</taxon>
        <taxon>Gemmatales</taxon>
        <taxon>Gemmataceae</taxon>
        <taxon>Limnoglobus</taxon>
    </lineage>
</organism>
<feature type="compositionally biased region" description="Gly residues" evidence="1">
    <location>
        <begin position="531"/>
        <end position="546"/>
    </location>
</feature>
<protein>
    <submittedName>
        <fullName evidence="2">Uncharacterized protein</fullName>
    </submittedName>
</protein>
<dbReference type="AlphaFoldDB" id="A0A5C1AFC3"/>
<dbReference type="KEGG" id="lrs:PX52LOC_03872"/>
<feature type="compositionally biased region" description="Gly residues" evidence="1">
    <location>
        <begin position="508"/>
        <end position="524"/>
    </location>
</feature>
<evidence type="ECO:0000313" key="2">
    <source>
        <dbReference type="EMBL" id="QEL16897.1"/>
    </source>
</evidence>
<evidence type="ECO:0000256" key="1">
    <source>
        <dbReference type="SAM" id="MobiDB-lite"/>
    </source>
</evidence>
<evidence type="ECO:0000313" key="3">
    <source>
        <dbReference type="Proteomes" id="UP000324974"/>
    </source>
</evidence>
<proteinExistence type="predicted"/>
<dbReference type="Proteomes" id="UP000324974">
    <property type="component" value="Chromosome"/>
</dbReference>
<feature type="region of interest" description="Disordered" evidence="1">
    <location>
        <begin position="332"/>
        <end position="384"/>
    </location>
</feature>